<feature type="active site" evidence="9">
    <location>
        <position position="123"/>
    </location>
</feature>
<dbReference type="AlphaFoldDB" id="A0A388SBG5"/>
<dbReference type="PRINTS" id="PR00781">
    <property type="entry name" value="LIPOSIGPTASE"/>
</dbReference>
<keyword evidence="12" id="KW-0449">Lipoprotein</keyword>
<dbReference type="OrthoDB" id="9810259at2"/>
<evidence type="ECO:0000256" key="2">
    <source>
        <dbReference type="ARBA" id="ARBA00022475"/>
    </source>
</evidence>
<keyword evidence="6 9" id="KW-0378">Hydrolase</keyword>
<keyword evidence="2 9" id="KW-1003">Cell membrane</keyword>
<dbReference type="GO" id="GO:0005886">
    <property type="term" value="C:plasma membrane"/>
    <property type="evidence" value="ECO:0007669"/>
    <property type="project" value="UniProtKB-SubCell"/>
</dbReference>
<dbReference type="HAMAP" id="MF_00161">
    <property type="entry name" value="LspA"/>
    <property type="match status" value="1"/>
</dbReference>
<comment type="caution">
    <text evidence="12">The sequence shown here is derived from an EMBL/GenBank/DDBJ whole genome shotgun (WGS) entry which is preliminary data.</text>
</comment>
<dbReference type="PROSITE" id="PS00855">
    <property type="entry name" value="SPASE_II"/>
    <property type="match status" value="1"/>
</dbReference>
<organism evidence="12 13">
    <name type="scientific">Mesosutterella multiformis</name>
    <dbReference type="NCBI Taxonomy" id="2259133"/>
    <lineage>
        <taxon>Bacteria</taxon>
        <taxon>Pseudomonadati</taxon>
        <taxon>Pseudomonadota</taxon>
        <taxon>Betaproteobacteria</taxon>
        <taxon>Burkholderiales</taxon>
        <taxon>Sutterellaceae</taxon>
        <taxon>Mesosutterella</taxon>
    </lineage>
</organism>
<evidence type="ECO:0000313" key="13">
    <source>
        <dbReference type="Proteomes" id="UP000266091"/>
    </source>
</evidence>
<dbReference type="GO" id="GO:0004190">
    <property type="term" value="F:aspartic-type endopeptidase activity"/>
    <property type="evidence" value="ECO:0007669"/>
    <property type="project" value="UniProtKB-UniRule"/>
</dbReference>
<dbReference type="UniPathway" id="UPA00665"/>
<sequence>MASVSRSRTGAILWFALALLVILADQASKAWANDVLAASWIQVTGFFNLVLLRNTGSAFSFLADAGGWQKLLFSAVAIGVSAAMAAVIWKHSAEKLAPAAAALVLGGAIGNLIDRLMLGSVTDFIDLHIGDIHWPAFNIADSAIVLGVIFFILIELRKK</sequence>
<keyword evidence="5 9" id="KW-0064">Aspartyl protease</keyword>
<evidence type="ECO:0000256" key="6">
    <source>
        <dbReference type="ARBA" id="ARBA00022801"/>
    </source>
</evidence>
<proteinExistence type="inferred from homology"/>
<protein>
    <recommendedName>
        <fullName evidence="9">Lipoprotein signal peptidase</fullName>
        <ecNumber evidence="9">3.4.23.36</ecNumber>
    </recommendedName>
    <alternativeName>
        <fullName evidence="9">Prolipoprotein signal peptidase</fullName>
    </alternativeName>
    <alternativeName>
        <fullName evidence="9">Signal peptidase II</fullName>
        <shortName evidence="9">SPase II</shortName>
    </alternativeName>
</protein>
<keyword evidence="7 9" id="KW-1133">Transmembrane helix</keyword>
<dbReference type="Pfam" id="PF01252">
    <property type="entry name" value="Peptidase_A8"/>
    <property type="match status" value="1"/>
</dbReference>
<feature type="transmembrane region" description="Helical" evidence="9">
    <location>
        <begin position="133"/>
        <end position="154"/>
    </location>
</feature>
<dbReference type="PANTHER" id="PTHR33695:SF1">
    <property type="entry name" value="LIPOPROTEIN SIGNAL PEPTIDASE"/>
    <property type="match status" value="1"/>
</dbReference>
<evidence type="ECO:0000256" key="1">
    <source>
        <dbReference type="ARBA" id="ARBA00006139"/>
    </source>
</evidence>
<dbReference type="Proteomes" id="UP000266091">
    <property type="component" value="Unassembled WGS sequence"/>
</dbReference>
<evidence type="ECO:0000256" key="3">
    <source>
        <dbReference type="ARBA" id="ARBA00022670"/>
    </source>
</evidence>
<dbReference type="GO" id="GO:0006508">
    <property type="term" value="P:proteolysis"/>
    <property type="evidence" value="ECO:0007669"/>
    <property type="project" value="UniProtKB-KW"/>
</dbReference>
<comment type="subcellular location">
    <subcellularLocation>
        <location evidence="9">Cell membrane</location>
        <topology evidence="9">Multi-pass membrane protein</topology>
    </subcellularLocation>
</comment>
<keyword evidence="8 9" id="KW-0472">Membrane</keyword>
<evidence type="ECO:0000256" key="8">
    <source>
        <dbReference type="ARBA" id="ARBA00023136"/>
    </source>
</evidence>
<name>A0A388SBG5_9BURK</name>
<comment type="function">
    <text evidence="9 10">This protein specifically catalyzes the removal of signal peptides from prolipoproteins.</text>
</comment>
<comment type="caution">
    <text evidence="9">Lacks conserved residue(s) required for the propagation of feature annotation.</text>
</comment>
<dbReference type="EMBL" id="BGZJ01000001">
    <property type="protein sequence ID" value="GBO93657.1"/>
    <property type="molecule type" value="Genomic_DNA"/>
</dbReference>
<reference evidence="12 13" key="1">
    <citation type="journal article" date="2018" name="Int. J. Syst. Evol. Microbiol.">
        <title>Mesosutterella multiformis gen. nov., sp. nov., a member of the family Sutterellaceae and Sutterella megalosphaeroides sp. nov., isolated from human faeces.</title>
        <authorList>
            <person name="Sakamoto M."/>
            <person name="Ikeyama N."/>
            <person name="Kunihiro T."/>
            <person name="Iino T."/>
            <person name="Yuki M."/>
            <person name="Ohkuma M."/>
        </authorList>
    </citation>
    <scope>NUCLEOTIDE SEQUENCE [LARGE SCALE GENOMIC DNA]</scope>
    <source>
        <strain evidence="12 13">4NBBH2</strain>
    </source>
</reference>
<gene>
    <name evidence="9 12" type="primary">lspA</name>
    <name evidence="12" type="ORF">MESMUL_10110</name>
</gene>
<dbReference type="NCBIfam" id="TIGR00077">
    <property type="entry name" value="lspA"/>
    <property type="match status" value="1"/>
</dbReference>
<evidence type="ECO:0000256" key="11">
    <source>
        <dbReference type="RuleBase" id="RU004181"/>
    </source>
</evidence>
<evidence type="ECO:0000256" key="10">
    <source>
        <dbReference type="RuleBase" id="RU000594"/>
    </source>
</evidence>
<evidence type="ECO:0000256" key="4">
    <source>
        <dbReference type="ARBA" id="ARBA00022692"/>
    </source>
</evidence>
<evidence type="ECO:0000256" key="9">
    <source>
        <dbReference type="HAMAP-Rule" id="MF_00161"/>
    </source>
</evidence>
<feature type="transmembrane region" description="Helical" evidence="9">
    <location>
        <begin position="71"/>
        <end position="89"/>
    </location>
</feature>
<keyword evidence="3 9" id="KW-0645">Protease</keyword>
<comment type="pathway">
    <text evidence="9">Protein modification; lipoprotein biosynthesis (signal peptide cleavage).</text>
</comment>
<accession>A0A388SBG5</accession>
<dbReference type="RefSeq" id="WP_116269995.1">
    <property type="nucleotide sequence ID" value="NZ_BGZJ01000001.1"/>
</dbReference>
<dbReference type="PANTHER" id="PTHR33695">
    <property type="entry name" value="LIPOPROTEIN SIGNAL PEPTIDASE"/>
    <property type="match status" value="1"/>
</dbReference>
<comment type="similarity">
    <text evidence="1 9 11">Belongs to the peptidase A8 family.</text>
</comment>
<accession>A0A401LHC4</accession>
<evidence type="ECO:0000256" key="5">
    <source>
        <dbReference type="ARBA" id="ARBA00022750"/>
    </source>
</evidence>
<keyword evidence="4 9" id="KW-0812">Transmembrane</keyword>
<feature type="active site" evidence="9">
    <location>
        <position position="141"/>
    </location>
</feature>
<evidence type="ECO:0000256" key="7">
    <source>
        <dbReference type="ARBA" id="ARBA00022989"/>
    </source>
</evidence>
<keyword evidence="13" id="KW-1185">Reference proteome</keyword>
<comment type="catalytic activity">
    <reaction evidence="9 10">
        <text>Release of signal peptides from bacterial membrane prolipoproteins. Hydrolyzes -Xaa-Yaa-Zaa-|-(S,diacylglyceryl)Cys-, in which Xaa is hydrophobic (preferably Leu), and Yaa (Ala or Ser) and Zaa (Gly or Ala) have small, neutral side chains.</text>
        <dbReference type="EC" id="3.4.23.36"/>
    </reaction>
</comment>
<feature type="transmembrane region" description="Helical" evidence="9">
    <location>
        <begin position="96"/>
        <end position="113"/>
    </location>
</feature>
<dbReference type="InterPro" id="IPR001872">
    <property type="entry name" value="Peptidase_A8"/>
</dbReference>
<evidence type="ECO:0000313" key="12">
    <source>
        <dbReference type="EMBL" id="GBO93657.1"/>
    </source>
</evidence>
<dbReference type="EC" id="3.4.23.36" evidence="9"/>